<dbReference type="KEGG" id="copr:Cop2CBH44_15990"/>
<dbReference type="InterPro" id="IPR006645">
    <property type="entry name" value="NGN-like_dom"/>
</dbReference>
<organism evidence="5 6">
    <name type="scientific">Coprobacter secundus subsp. similis</name>
    <dbReference type="NCBI Taxonomy" id="2751153"/>
    <lineage>
        <taxon>Bacteria</taxon>
        <taxon>Pseudomonadati</taxon>
        <taxon>Bacteroidota</taxon>
        <taxon>Bacteroidia</taxon>
        <taxon>Bacteroidales</taxon>
        <taxon>Barnesiellaceae</taxon>
        <taxon>Coprobacter</taxon>
    </lineage>
</organism>
<evidence type="ECO:0000256" key="2">
    <source>
        <dbReference type="ARBA" id="ARBA00023015"/>
    </source>
</evidence>
<dbReference type="SUPFAM" id="SSF82679">
    <property type="entry name" value="N-utilization substance G protein NusG, N-terminal domain"/>
    <property type="match status" value="1"/>
</dbReference>
<proteinExistence type="predicted"/>
<dbReference type="Pfam" id="PF02357">
    <property type="entry name" value="NusG"/>
    <property type="match status" value="1"/>
</dbReference>
<dbReference type="RefSeq" id="WP_021932027.1">
    <property type="nucleotide sequence ID" value="NZ_AP023322.1"/>
</dbReference>
<dbReference type="SMART" id="SM00738">
    <property type="entry name" value="NGN"/>
    <property type="match status" value="1"/>
</dbReference>
<evidence type="ECO:0000313" key="5">
    <source>
        <dbReference type="EMBL" id="BCI63246.1"/>
    </source>
</evidence>
<name>A0A7G1HU92_9BACT</name>
<sequence length="167" mass="19596">MEIRTKQWYAVKTMSRAEKKIKERLDDLGVENYLPLCTQIKKWSDRKKKVQSPLVPGYLFVYIFEEEYFTVLKVPGVVSFLKEDRKMVPIPAVQIDNLRYVVEKSTREIEFSFENIRVGDKVRIILGDLEGFEGELVDFRGKTRVAIRLHHFGCALTTVEMDEVMRC</sequence>
<dbReference type="Proteomes" id="UP000594042">
    <property type="component" value="Chromosome"/>
</dbReference>
<keyword evidence="6" id="KW-1185">Reference proteome</keyword>
<dbReference type="PANTHER" id="PTHR30265">
    <property type="entry name" value="RHO-INTERACTING TRANSCRIPTION TERMINATION FACTOR NUSG"/>
    <property type="match status" value="1"/>
</dbReference>
<dbReference type="EMBL" id="AP023322">
    <property type="protein sequence ID" value="BCI63246.1"/>
    <property type="molecule type" value="Genomic_DNA"/>
</dbReference>
<keyword evidence="1" id="KW-0889">Transcription antitermination</keyword>
<evidence type="ECO:0000256" key="3">
    <source>
        <dbReference type="ARBA" id="ARBA00023163"/>
    </source>
</evidence>
<accession>A0A7G1HU92</accession>
<evidence type="ECO:0000313" key="6">
    <source>
        <dbReference type="Proteomes" id="UP000594042"/>
    </source>
</evidence>
<feature type="domain" description="NusG-like N-terminal" evidence="4">
    <location>
        <begin position="5"/>
        <end position="102"/>
    </location>
</feature>
<dbReference type="InterPro" id="IPR043425">
    <property type="entry name" value="NusG-like"/>
</dbReference>
<keyword evidence="2" id="KW-0805">Transcription regulation</keyword>
<gene>
    <name evidence="5" type="ORF">Cop2CBH44_15990</name>
</gene>
<dbReference type="GO" id="GO:0006354">
    <property type="term" value="P:DNA-templated transcription elongation"/>
    <property type="evidence" value="ECO:0007669"/>
    <property type="project" value="InterPro"/>
</dbReference>
<keyword evidence="3" id="KW-0804">Transcription</keyword>
<protein>
    <submittedName>
        <fullName evidence="5">Transcriptional regulator</fullName>
    </submittedName>
</protein>
<reference evidence="6" key="1">
    <citation type="submission" date="2020-07" db="EMBL/GenBank/DDBJ databases">
        <title>Complete genome sequencing of Coprobacter sp. strain 2CBH44.</title>
        <authorList>
            <person name="Sakamoto M."/>
            <person name="Murakami T."/>
            <person name="Mori H."/>
        </authorList>
    </citation>
    <scope>NUCLEOTIDE SEQUENCE [LARGE SCALE GENOMIC DNA]</scope>
    <source>
        <strain evidence="6">2CBH44</strain>
    </source>
</reference>
<dbReference type="PANTHER" id="PTHR30265:SF4">
    <property type="entry name" value="KOW MOTIF FAMILY PROTEIN, EXPRESSED"/>
    <property type="match status" value="1"/>
</dbReference>
<dbReference type="InterPro" id="IPR036735">
    <property type="entry name" value="NGN_dom_sf"/>
</dbReference>
<dbReference type="Gene3D" id="3.30.70.940">
    <property type="entry name" value="NusG, N-terminal domain"/>
    <property type="match status" value="1"/>
</dbReference>
<dbReference type="SUPFAM" id="SSF50104">
    <property type="entry name" value="Translation proteins SH3-like domain"/>
    <property type="match status" value="1"/>
</dbReference>
<evidence type="ECO:0000259" key="4">
    <source>
        <dbReference type="SMART" id="SM00738"/>
    </source>
</evidence>
<dbReference type="InterPro" id="IPR008991">
    <property type="entry name" value="Translation_prot_SH3-like_sf"/>
</dbReference>
<evidence type="ECO:0000256" key="1">
    <source>
        <dbReference type="ARBA" id="ARBA00022814"/>
    </source>
</evidence>
<dbReference type="AlphaFoldDB" id="A0A7G1HU92"/>
<dbReference type="NCBIfam" id="NF033644">
    <property type="entry name" value="antiterm_UpxY"/>
    <property type="match status" value="1"/>
</dbReference>
<dbReference type="GO" id="GO:0031564">
    <property type="term" value="P:transcription antitermination"/>
    <property type="evidence" value="ECO:0007669"/>
    <property type="project" value="UniProtKB-KW"/>
</dbReference>